<dbReference type="STRING" id="109264.A0A1F7ZLN5"/>
<dbReference type="AlphaFoldDB" id="A0A1F7ZLN5"/>
<evidence type="ECO:0000313" key="1">
    <source>
        <dbReference type="EMBL" id="OGM40373.1"/>
    </source>
</evidence>
<dbReference type="RefSeq" id="XP_022384090.1">
    <property type="nucleotide sequence ID" value="XM_022537719.1"/>
</dbReference>
<organism evidence="1 2">
    <name type="scientific">Aspergillus bombycis</name>
    <dbReference type="NCBI Taxonomy" id="109264"/>
    <lineage>
        <taxon>Eukaryota</taxon>
        <taxon>Fungi</taxon>
        <taxon>Dikarya</taxon>
        <taxon>Ascomycota</taxon>
        <taxon>Pezizomycotina</taxon>
        <taxon>Eurotiomycetes</taxon>
        <taxon>Eurotiomycetidae</taxon>
        <taxon>Eurotiales</taxon>
        <taxon>Aspergillaceae</taxon>
        <taxon>Aspergillus</taxon>
    </lineage>
</organism>
<comment type="caution">
    <text evidence="1">The sequence shown here is derived from an EMBL/GenBank/DDBJ whole genome shotgun (WGS) entry which is preliminary data.</text>
</comment>
<dbReference type="GeneID" id="34453981"/>
<dbReference type="Proteomes" id="UP000179179">
    <property type="component" value="Unassembled WGS sequence"/>
</dbReference>
<protein>
    <submittedName>
        <fullName evidence="1">Uncharacterized protein</fullName>
    </submittedName>
</protein>
<dbReference type="EMBL" id="LYCR01000147">
    <property type="protein sequence ID" value="OGM40373.1"/>
    <property type="molecule type" value="Genomic_DNA"/>
</dbReference>
<dbReference type="OrthoDB" id="3508621at2759"/>
<name>A0A1F7ZLN5_9EURO</name>
<gene>
    <name evidence="1" type="ORF">ABOM_010591</name>
</gene>
<evidence type="ECO:0000313" key="2">
    <source>
        <dbReference type="Proteomes" id="UP000179179"/>
    </source>
</evidence>
<proteinExistence type="predicted"/>
<accession>A0A1F7ZLN5</accession>
<keyword evidence="2" id="KW-1185">Reference proteome</keyword>
<sequence length="301" mass="34456">MANGVLPETEREWKETARNYKVKNQSLWMNLKLQSASRVSYKQFLLFRTILPSIVPPQQLNIQTLGIAPLMVQVNQLLSGVAFRDYILNLTTRQIRGTWSAAWGGNDRLFRVPAIQQQQVIRNELQDESTEASVNTSIVSFLQAIAELVPQSGRQWTADRNKLTADFSTRRRKRQFVAYTDGQLEDTFSRQILALIECKRSRRDDHTPAVDMQEVAQMVAWVKQDPGVPGNDKRVLVSQDGTDIYISVFQYNQGWLRYLNGGPGSIVHAGFAYMHRYGPWNICATREMEHFARIILALLLL</sequence>
<reference evidence="1 2" key="1">
    <citation type="journal article" date="2016" name="Genome Biol. Evol.">
        <title>Draft genome sequence of an aflatoxigenic Aspergillus species, A. bombycis.</title>
        <authorList>
            <person name="Moore G.G."/>
            <person name="Mack B.M."/>
            <person name="Beltz S.B."/>
            <person name="Gilbert M.K."/>
        </authorList>
    </citation>
    <scope>NUCLEOTIDE SEQUENCE [LARGE SCALE GENOMIC DNA]</scope>
    <source>
        <strain evidence="2">NRRL 26010</strain>
    </source>
</reference>